<evidence type="ECO:0000256" key="1">
    <source>
        <dbReference type="ARBA" id="ARBA00023002"/>
    </source>
</evidence>
<dbReference type="GO" id="GO:0046872">
    <property type="term" value="F:metal ion binding"/>
    <property type="evidence" value="ECO:0007669"/>
    <property type="project" value="InterPro"/>
</dbReference>
<organism evidence="4 5">
    <name type="scientific">Guyanagaster necrorhizus</name>
    <dbReference type="NCBI Taxonomy" id="856835"/>
    <lineage>
        <taxon>Eukaryota</taxon>
        <taxon>Fungi</taxon>
        <taxon>Dikarya</taxon>
        <taxon>Basidiomycota</taxon>
        <taxon>Agaricomycotina</taxon>
        <taxon>Agaricomycetes</taxon>
        <taxon>Agaricomycetidae</taxon>
        <taxon>Agaricales</taxon>
        <taxon>Marasmiineae</taxon>
        <taxon>Physalacriaceae</taxon>
        <taxon>Guyanagaster</taxon>
    </lineage>
</organism>
<dbReference type="SUPFAM" id="SSF56796">
    <property type="entry name" value="Dehydroquinate synthase-like"/>
    <property type="match status" value="1"/>
</dbReference>
<dbReference type="PANTHER" id="PTHR11496">
    <property type="entry name" value="ALCOHOL DEHYDROGENASE"/>
    <property type="match status" value="1"/>
</dbReference>
<accession>A0A9P8AYX0</accession>
<evidence type="ECO:0000313" key="5">
    <source>
        <dbReference type="Proteomes" id="UP000812287"/>
    </source>
</evidence>
<dbReference type="PROSITE" id="PS00060">
    <property type="entry name" value="ADH_IRON_2"/>
    <property type="match status" value="1"/>
</dbReference>
<proteinExistence type="predicted"/>
<dbReference type="InterPro" id="IPR018211">
    <property type="entry name" value="ADH_Fe_CS"/>
</dbReference>
<dbReference type="Gene3D" id="3.40.50.1970">
    <property type="match status" value="1"/>
</dbReference>
<sequence>MATSSSLQGYYSWPEGLSGVYYGPGSVSTALPKLLSSLGAQKALIVTTRSLVGKTELVKQVESILKDHDAFGATFHEIGEHSPIAGIRRAIKIFRESGCDVIVSIGGGSPIDASKAVLYFAQEEIGGPILPQIAIPTTLSAAEYTIGAGYTNDQGQKVAVSSKRLVPAGIILDAEFTLPTPERLWLSTGIRALDHAVENLYRPGVAFPVKVLCYSAITDLFKYLPAAKTDPQDVEVRQKLQLASWMSIWPMNLEKYGPLGLSHSLGHKLGAAYGIPHGITSCLTLAPVVAMKAQTESQENKETLAKVLPYLHIESTGSVDEDVLLVSKSIKDLVASLGLASDLASYKVPREDVGQIAERALGSKEDPVYGKVIGILESLYPTSDV</sequence>
<dbReference type="GeneID" id="66107155"/>
<dbReference type="CDD" id="cd08192">
    <property type="entry name" value="MAR-like"/>
    <property type="match status" value="1"/>
</dbReference>
<dbReference type="AlphaFoldDB" id="A0A9P8AYX0"/>
<dbReference type="GO" id="GO:0005739">
    <property type="term" value="C:mitochondrion"/>
    <property type="evidence" value="ECO:0007669"/>
    <property type="project" value="TreeGrafter"/>
</dbReference>
<name>A0A9P8AYX0_9AGAR</name>
<dbReference type="Pfam" id="PF00465">
    <property type="entry name" value="Fe-ADH"/>
    <property type="match status" value="1"/>
</dbReference>
<protein>
    <submittedName>
        <fullName evidence="4">Alcohol dehydrogenase IV</fullName>
    </submittedName>
</protein>
<dbReference type="Gene3D" id="1.20.1090.10">
    <property type="entry name" value="Dehydroquinate synthase-like - alpha domain"/>
    <property type="match status" value="1"/>
</dbReference>
<keyword evidence="5" id="KW-1185">Reference proteome</keyword>
<dbReference type="InterPro" id="IPR056798">
    <property type="entry name" value="ADH_Fe_C"/>
</dbReference>
<dbReference type="RefSeq" id="XP_043046593.1">
    <property type="nucleotide sequence ID" value="XM_043184858.1"/>
</dbReference>
<comment type="caution">
    <text evidence="4">The sequence shown here is derived from an EMBL/GenBank/DDBJ whole genome shotgun (WGS) entry which is preliminary data.</text>
</comment>
<reference evidence="4" key="1">
    <citation type="submission" date="2020-11" db="EMBL/GenBank/DDBJ databases">
        <title>Adaptations for nitrogen fixation in a non-lichenized fungal sporocarp promotes dispersal by wood-feeding termites.</title>
        <authorList>
            <consortium name="DOE Joint Genome Institute"/>
            <person name="Koch R.A."/>
            <person name="Yoon G."/>
            <person name="Arayal U."/>
            <person name="Lail K."/>
            <person name="Amirebrahimi M."/>
            <person name="Labutti K."/>
            <person name="Lipzen A."/>
            <person name="Riley R."/>
            <person name="Barry K."/>
            <person name="Henrissat B."/>
            <person name="Grigoriev I.V."/>
            <person name="Herr J.R."/>
            <person name="Aime M.C."/>
        </authorList>
    </citation>
    <scope>NUCLEOTIDE SEQUENCE</scope>
    <source>
        <strain evidence="4">MCA 3950</strain>
    </source>
</reference>
<feature type="domain" description="Fe-containing alcohol dehydrogenase-like C-terminal" evidence="3">
    <location>
        <begin position="187"/>
        <end position="361"/>
    </location>
</feature>
<dbReference type="OrthoDB" id="3360544at2759"/>
<gene>
    <name evidence="4" type="ORF">BT62DRAFT_925633</name>
</gene>
<dbReference type="GO" id="GO:0004022">
    <property type="term" value="F:alcohol dehydrogenase (NAD+) activity"/>
    <property type="evidence" value="ECO:0007669"/>
    <property type="project" value="TreeGrafter"/>
</dbReference>
<keyword evidence="1" id="KW-0560">Oxidoreductase</keyword>
<dbReference type="Pfam" id="PF25137">
    <property type="entry name" value="ADH_Fe_C"/>
    <property type="match status" value="1"/>
</dbReference>
<dbReference type="Proteomes" id="UP000812287">
    <property type="component" value="Unassembled WGS sequence"/>
</dbReference>
<dbReference type="InterPro" id="IPR001670">
    <property type="entry name" value="ADH_Fe/GldA"/>
</dbReference>
<evidence type="ECO:0000313" key="4">
    <source>
        <dbReference type="EMBL" id="KAG7453093.1"/>
    </source>
</evidence>
<dbReference type="InterPro" id="IPR039697">
    <property type="entry name" value="Alcohol_dehydrogenase_Fe"/>
</dbReference>
<feature type="domain" description="Alcohol dehydrogenase iron-type/glycerol dehydrogenase GldA" evidence="2">
    <location>
        <begin position="20"/>
        <end position="173"/>
    </location>
</feature>
<evidence type="ECO:0000259" key="2">
    <source>
        <dbReference type="Pfam" id="PF00465"/>
    </source>
</evidence>
<dbReference type="PANTHER" id="PTHR11496:SF97">
    <property type="entry name" value="ALCOHOL DEHYDROGENASE IRON-TYPE_GLYCEROL DEHYDROGENASE GLDA DOMAIN-CONTAINING PROTEIN"/>
    <property type="match status" value="1"/>
</dbReference>
<evidence type="ECO:0000259" key="3">
    <source>
        <dbReference type="Pfam" id="PF25137"/>
    </source>
</evidence>
<dbReference type="EMBL" id="MU250523">
    <property type="protein sequence ID" value="KAG7453093.1"/>
    <property type="molecule type" value="Genomic_DNA"/>
</dbReference>